<feature type="region of interest" description="Disordered" evidence="4">
    <location>
        <begin position="855"/>
        <end position="883"/>
    </location>
</feature>
<dbReference type="PANTHER" id="PTHR44688:SF16">
    <property type="entry name" value="DNA-BINDING TRANSCRIPTIONAL ACTIVATOR DEVR_DOSR"/>
    <property type="match status" value="1"/>
</dbReference>
<evidence type="ECO:0000256" key="3">
    <source>
        <dbReference type="ARBA" id="ARBA00023163"/>
    </source>
</evidence>
<gene>
    <name evidence="6" type="ORF">FHX73_1518</name>
</gene>
<protein>
    <submittedName>
        <fullName evidence="6">Regulatory LuxR family protein</fullName>
    </submittedName>
</protein>
<keyword evidence="1" id="KW-0805">Transcription regulation</keyword>
<dbReference type="OrthoDB" id="8482304at2"/>
<name>A0A561SF22_9ACTN</name>
<evidence type="ECO:0000313" key="6">
    <source>
        <dbReference type="EMBL" id="TWF73407.1"/>
    </source>
</evidence>
<organism evidence="6 7">
    <name type="scientific">Kitasatospora viridis</name>
    <dbReference type="NCBI Taxonomy" id="281105"/>
    <lineage>
        <taxon>Bacteria</taxon>
        <taxon>Bacillati</taxon>
        <taxon>Actinomycetota</taxon>
        <taxon>Actinomycetes</taxon>
        <taxon>Kitasatosporales</taxon>
        <taxon>Streptomycetaceae</taxon>
        <taxon>Kitasatospora</taxon>
    </lineage>
</organism>
<dbReference type="GO" id="GO:0006355">
    <property type="term" value="P:regulation of DNA-templated transcription"/>
    <property type="evidence" value="ECO:0007669"/>
    <property type="project" value="InterPro"/>
</dbReference>
<feature type="compositionally biased region" description="Basic and acidic residues" evidence="4">
    <location>
        <begin position="866"/>
        <end position="876"/>
    </location>
</feature>
<dbReference type="Proteomes" id="UP000317940">
    <property type="component" value="Unassembled WGS sequence"/>
</dbReference>
<dbReference type="PRINTS" id="PR00038">
    <property type="entry name" value="HTHLUXR"/>
</dbReference>
<dbReference type="PANTHER" id="PTHR44688">
    <property type="entry name" value="DNA-BINDING TRANSCRIPTIONAL ACTIVATOR DEVR_DOSR"/>
    <property type="match status" value="1"/>
</dbReference>
<feature type="compositionally biased region" description="Basic residues" evidence="4">
    <location>
        <begin position="855"/>
        <end position="865"/>
    </location>
</feature>
<reference evidence="6 7" key="1">
    <citation type="submission" date="2019-06" db="EMBL/GenBank/DDBJ databases">
        <title>Sequencing the genomes of 1000 actinobacteria strains.</title>
        <authorList>
            <person name="Klenk H.-P."/>
        </authorList>
    </citation>
    <scope>NUCLEOTIDE SEQUENCE [LARGE SCALE GENOMIC DNA]</scope>
    <source>
        <strain evidence="6 7">DSM 44826</strain>
    </source>
</reference>
<dbReference type="InterPro" id="IPR016032">
    <property type="entry name" value="Sig_transdc_resp-reg_C-effctor"/>
</dbReference>
<evidence type="ECO:0000256" key="1">
    <source>
        <dbReference type="ARBA" id="ARBA00023015"/>
    </source>
</evidence>
<dbReference type="RefSeq" id="WP_145910399.1">
    <property type="nucleotide sequence ID" value="NZ_BAAAMZ010000001.1"/>
</dbReference>
<feature type="region of interest" description="Disordered" evidence="4">
    <location>
        <begin position="1"/>
        <end position="25"/>
    </location>
</feature>
<feature type="region of interest" description="Disordered" evidence="4">
    <location>
        <begin position="440"/>
        <end position="462"/>
    </location>
</feature>
<evidence type="ECO:0000256" key="4">
    <source>
        <dbReference type="SAM" id="MobiDB-lite"/>
    </source>
</evidence>
<proteinExistence type="predicted"/>
<dbReference type="InterPro" id="IPR000792">
    <property type="entry name" value="Tscrpt_reg_LuxR_C"/>
</dbReference>
<dbReference type="AlphaFoldDB" id="A0A561SF22"/>
<dbReference type="Pfam" id="PF00196">
    <property type="entry name" value="GerE"/>
    <property type="match status" value="1"/>
</dbReference>
<accession>A0A561SF22</accession>
<dbReference type="Gene3D" id="1.10.10.10">
    <property type="entry name" value="Winged helix-like DNA-binding domain superfamily/Winged helix DNA-binding domain"/>
    <property type="match status" value="1"/>
</dbReference>
<keyword evidence="7" id="KW-1185">Reference proteome</keyword>
<comment type="caution">
    <text evidence="6">The sequence shown here is derived from an EMBL/GenBank/DDBJ whole genome shotgun (WGS) entry which is preliminary data.</text>
</comment>
<sequence length="940" mass="98484">MLTGVRVPVQGPPATDPAAGHALPPLRGREPELELIGQWADRVLGSRQALLGLLAGGPGSGRSRLLREAELLTGGRGFQVARVRRGPLDTLEGALSAALGVGRPAPEESALRRAHALLAEQLRTMPVLISCDHPLPVPALRQLLAPYRESPLLLLAVEPAGEPAPSLRPAPAERTQRLPLTPLAPAAARQMAADLLGAPPDPELAELLGMAQGRPRLLAELLDSLDADRVLHLDEGLARLTERGRPPRALHGLANRRIAAASPPARELLEAAAVLGRSSLPEDVAQILHRPVAALAPAVRDATGTGLLDGSSDELTFRHELLRQSVLAELPRAVRSALHRQALGIQLARGHSITAAAPHLLHGAHPDAPATATLLRVAATESLADNPGTAAELALRGVAVVTDPGAATPMLALAAEACLRSGALTKSISLALGALEGTSDGRTAEAGQTPDSSEAAQAAQASPAVPARLRTSLATALLLRGDYPAALTALAAVPSAPGVPAAVRRDALLTRIAALAAEAGPDAGERIAEVRRLASGQGLDLGAAAVLAEAVLHWRDGRAARALELAAEAAALRAQGSLASWHHSPELSHALLLAQLGLVTRARAALAAAPLAPEFTGPLLRHLAGARLALAEGRPAAAGAEAAGALGQAEAAGLLWAERQARSVLAALAVQHGEFAIAQEHAQVLRRAEPESPAALLGHWVEAQLAAAEHDPERLRHALALVWPSPPPPGGRALLVREPPFAPWLVRALLTTGQRARATAFGAVVRALAVANPGLPAIHAAASHVRGLLDHDAVALEAAARAHRDAWARTSALEDLGILLAGTDRDRAVRTLEEALEAYQRLGADRDAARARRRLRSLGMRHRHQSRPDRPRERRPSTGWPSLTTTERTVAEYAAQGMTNRQIAGRMFLSPHTVAFHLRQIFRKLAIHSRLELALKAREK</sequence>
<dbReference type="CDD" id="cd06170">
    <property type="entry name" value="LuxR_C_like"/>
    <property type="match status" value="1"/>
</dbReference>
<evidence type="ECO:0000313" key="7">
    <source>
        <dbReference type="Proteomes" id="UP000317940"/>
    </source>
</evidence>
<feature type="domain" description="HTH luxR-type" evidence="5">
    <location>
        <begin position="876"/>
        <end position="940"/>
    </location>
</feature>
<evidence type="ECO:0000256" key="2">
    <source>
        <dbReference type="ARBA" id="ARBA00023125"/>
    </source>
</evidence>
<dbReference type="EMBL" id="VIWT01000005">
    <property type="protein sequence ID" value="TWF73407.1"/>
    <property type="molecule type" value="Genomic_DNA"/>
</dbReference>
<dbReference type="GO" id="GO:0003677">
    <property type="term" value="F:DNA binding"/>
    <property type="evidence" value="ECO:0007669"/>
    <property type="project" value="UniProtKB-KW"/>
</dbReference>
<dbReference type="InterPro" id="IPR036388">
    <property type="entry name" value="WH-like_DNA-bd_sf"/>
</dbReference>
<dbReference type="SMART" id="SM00421">
    <property type="entry name" value="HTH_LUXR"/>
    <property type="match status" value="1"/>
</dbReference>
<evidence type="ECO:0000259" key="5">
    <source>
        <dbReference type="PROSITE" id="PS50043"/>
    </source>
</evidence>
<dbReference type="PROSITE" id="PS50043">
    <property type="entry name" value="HTH_LUXR_2"/>
    <property type="match status" value="1"/>
</dbReference>
<keyword evidence="2" id="KW-0238">DNA-binding</keyword>
<dbReference type="SUPFAM" id="SSF46894">
    <property type="entry name" value="C-terminal effector domain of the bipartite response regulators"/>
    <property type="match status" value="1"/>
</dbReference>
<keyword evidence="3" id="KW-0804">Transcription</keyword>